<dbReference type="OrthoDB" id="3045089at2759"/>
<accession>A0A2B7YAP5</accession>
<proteinExistence type="predicted"/>
<evidence type="ECO:0000313" key="2">
    <source>
        <dbReference type="EMBL" id="PGH18169.1"/>
    </source>
</evidence>
<name>A0A2B7YAP5_POLH7</name>
<dbReference type="Proteomes" id="UP000224634">
    <property type="component" value="Unassembled WGS sequence"/>
</dbReference>
<dbReference type="STRING" id="1447883.A0A2B7YAP5"/>
<comment type="caution">
    <text evidence="2">The sequence shown here is derived from an EMBL/GenBank/DDBJ whole genome shotgun (WGS) entry which is preliminary data.</text>
</comment>
<evidence type="ECO:0000256" key="1">
    <source>
        <dbReference type="SAM" id="Coils"/>
    </source>
</evidence>
<organism evidence="2 3">
    <name type="scientific">Polytolypa hystricis (strain UAMH7299)</name>
    <dbReference type="NCBI Taxonomy" id="1447883"/>
    <lineage>
        <taxon>Eukaryota</taxon>
        <taxon>Fungi</taxon>
        <taxon>Dikarya</taxon>
        <taxon>Ascomycota</taxon>
        <taxon>Pezizomycotina</taxon>
        <taxon>Eurotiomycetes</taxon>
        <taxon>Eurotiomycetidae</taxon>
        <taxon>Onygenales</taxon>
        <taxon>Onygenales incertae sedis</taxon>
        <taxon>Polytolypa</taxon>
    </lineage>
</organism>
<keyword evidence="3" id="KW-1185">Reference proteome</keyword>
<keyword evidence="1" id="KW-0175">Coiled coil</keyword>
<evidence type="ECO:0008006" key="4">
    <source>
        <dbReference type="Google" id="ProtNLM"/>
    </source>
</evidence>
<dbReference type="EMBL" id="PDNA01000059">
    <property type="protein sequence ID" value="PGH18169.1"/>
    <property type="molecule type" value="Genomic_DNA"/>
</dbReference>
<gene>
    <name evidence="2" type="ORF">AJ80_04556</name>
</gene>
<dbReference type="PANTHER" id="PTHR38886:SF1">
    <property type="entry name" value="NACHT-NTPASE AND P-LOOP NTPASES N-TERMINAL DOMAIN-CONTAINING PROTEIN"/>
    <property type="match status" value="1"/>
</dbReference>
<protein>
    <recommendedName>
        <fullName evidence="4">Fungal N-terminal domain-containing protein</fullName>
    </recommendedName>
</protein>
<dbReference type="AlphaFoldDB" id="A0A2B7YAP5"/>
<sequence length="281" mass="31066">MVAPGFGFSVGDFVSVIQLIGKVAKALKETGVAADEYQALQQELQQLQLLVEQLYDLSMSPPASVNHSNAIRTMVQQVQGPLCAFAGKVKAYDGKLGAQSDASGFRSAKRKIQWTIAMRDDVREMRELVTMRMFSISLLLLMPISGVLLHVERRLQDTEAAITKLRTQSETASRQLSISQESFKNEIIGASQRLQFNTKDILDTCSGISTGVRGLDQRHVDLQYHIATNQNSLILGHEKGLAHRSTMQSRSQIYSAEVVDLACRSLQLKVLSCSLRLIAPF</sequence>
<evidence type="ECO:0000313" key="3">
    <source>
        <dbReference type="Proteomes" id="UP000224634"/>
    </source>
</evidence>
<dbReference type="PANTHER" id="PTHR38886">
    <property type="entry name" value="SESA DOMAIN-CONTAINING PROTEIN"/>
    <property type="match status" value="1"/>
</dbReference>
<reference evidence="2 3" key="1">
    <citation type="submission" date="2017-10" db="EMBL/GenBank/DDBJ databases">
        <title>Comparative genomics in systemic dimorphic fungi from Ajellomycetaceae.</title>
        <authorList>
            <person name="Munoz J.F."/>
            <person name="Mcewen J.G."/>
            <person name="Clay O.K."/>
            <person name="Cuomo C.A."/>
        </authorList>
    </citation>
    <scope>NUCLEOTIDE SEQUENCE [LARGE SCALE GENOMIC DNA]</scope>
    <source>
        <strain evidence="2 3">UAMH7299</strain>
    </source>
</reference>
<feature type="coiled-coil region" evidence="1">
    <location>
        <begin position="148"/>
        <end position="175"/>
    </location>
</feature>